<organism evidence="1 2">
    <name type="scientific">Lagenidium giganteum</name>
    <dbReference type="NCBI Taxonomy" id="4803"/>
    <lineage>
        <taxon>Eukaryota</taxon>
        <taxon>Sar</taxon>
        <taxon>Stramenopiles</taxon>
        <taxon>Oomycota</taxon>
        <taxon>Peronosporomycetes</taxon>
        <taxon>Pythiales</taxon>
        <taxon>Pythiaceae</taxon>
    </lineage>
</organism>
<reference evidence="1" key="1">
    <citation type="submission" date="2022-11" db="EMBL/GenBank/DDBJ databases">
        <authorList>
            <person name="Morgan W.R."/>
            <person name="Tartar A."/>
        </authorList>
    </citation>
    <scope>NUCLEOTIDE SEQUENCE</scope>
    <source>
        <strain evidence="1">ARSEF 373</strain>
    </source>
</reference>
<dbReference type="EMBL" id="DAKRPA010000082">
    <property type="protein sequence ID" value="DAZ99481.1"/>
    <property type="molecule type" value="Genomic_DNA"/>
</dbReference>
<name>A0AAV2YYL9_9STRA</name>
<proteinExistence type="predicted"/>
<accession>A0AAV2YYL9</accession>
<protein>
    <recommendedName>
        <fullName evidence="3">Transposase</fullName>
    </recommendedName>
</protein>
<dbReference type="Proteomes" id="UP001146120">
    <property type="component" value="Unassembled WGS sequence"/>
</dbReference>
<sequence length="130" mass="14721">MPKATHEANWQELFRISVRGKLAPGDQQCVAQQFKVSLLSFRSVWRRGCEAVASECGTNVKSRACNRGRKKIDRVKAAQSVRAVNVLENTSQRLFQAANNVTSWQRATLIRDGYINRVRILTRPLLTQGH</sequence>
<evidence type="ECO:0000313" key="2">
    <source>
        <dbReference type="Proteomes" id="UP001146120"/>
    </source>
</evidence>
<evidence type="ECO:0008006" key="3">
    <source>
        <dbReference type="Google" id="ProtNLM"/>
    </source>
</evidence>
<gene>
    <name evidence="1" type="ORF">N0F65_001666</name>
</gene>
<reference evidence="1" key="2">
    <citation type="journal article" date="2023" name="Microbiol Resour">
        <title>Decontamination and Annotation of the Draft Genome Sequence of the Oomycete Lagenidium giganteum ARSEF 373.</title>
        <authorList>
            <person name="Morgan W.R."/>
            <person name="Tartar A."/>
        </authorList>
    </citation>
    <scope>NUCLEOTIDE SEQUENCE</scope>
    <source>
        <strain evidence="1">ARSEF 373</strain>
    </source>
</reference>
<dbReference type="AlphaFoldDB" id="A0AAV2YYL9"/>
<comment type="caution">
    <text evidence="1">The sequence shown here is derived from an EMBL/GenBank/DDBJ whole genome shotgun (WGS) entry which is preliminary data.</text>
</comment>
<evidence type="ECO:0000313" key="1">
    <source>
        <dbReference type="EMBL" id="DAZ99481.1"/>
    </source>
</evidence>
<keyword evidence="2" id="KW-1185">Reference proteome</keyword>